<dbReference type="Pfam" id="PF03425">
    <property type="entry name" value="CBM_11"/>
    <property type="match status" value="1"/>
</dbReference>
<feature type="chain" id="PRO_5047349209" description="mannan endo-1,4-beta-mannosidase" evidence="8">
    <location>
        <begin position="35"/>
        <end position="1977"/>
    </location>
</feature>
<evidence type="ECO:0000256" key="4">
    <source>
        <dbReference type="ARBA" id="ARBA00022525"/>
    </source>
</evidence>
<dbReference type="SUPFAM" id="SSF49785">
    <property type="entry name" value="Galactose-binding domain-like"/>
    <property type="match status" value="2"/>
</dbReference>
<keyword evidence="7" id="KW-0326">Glycosidase</keyword>
<dbReference type="NCBIfam" id="TIGR04183">
    <property type="entry name" value="Por_Secre_tail"/>
    <property type="match status" value="1"/>
</dbReference>
<reference evidence="10 11" key="1">
    <citation type="submission" date="2021-05" db="EMBL/GenBank/DDBJ databases">
        <title>Comparative genomic studies on the polysaccharide-degrading batcterial strains of the Flammeovirga genus.</title>
        <authorList>
            <person name="Zewei F."/>
            <person name="Zheng Z."/>
            <person name="Yu L."/>
            <person name="Ruyue G."/>
            <person name="Yanhong M."/>
            <person name="Yuanyuan C."/>
            <person name="Jingyan G."/>
            <person name="Wenjun H."/>
        </authorList>
    </citation>
    <scope>NUCLEOTIDE SEQUENCE [LARGE SCALE GENOMIC DNA]</scope>
    <source>
        <strain evidence="10 11">YS10</strain>
        <plasmid evidence="10 11">p1</plasmid>
    </source>
</reference>
<evidence type="ECO:0000256" key="5">
    <source>
        <dbReference type="ARBA" id="ARBA00022729"/>
    </source>
</evidence>
<dbReference type="Pfam" id="PF22352">
    <property type="entry name" value="K319L-like_PKD"/>
    <property type="match status" value="3"/>
</dbReference>
<proteinExistence type="predicted"/>
<keyword evidence="10" id="KW-0614">Plasmid</keyword>
<feature type="domain" description="F5/8 type C" evidence="9">
    <location>
        <begin position="1587"/>
        <end position="1731"/>
    </location>
</feature>
<keyword evidence="5 8" id="KW-0732">Signal</keyword>
<dbReference type="CDD" id="cd00146">
    <property type="entry name" value="PKD"/>
    <property type="match status" value="4"/>
</dbReference>
<dbReference type="EC" id="3.2.1.78" evidence="3"/>
<dbReference type="PANTHER" id="PTHR31451:SF39">
    <property type="entry name" value="MANNAN ENDO-1,4-BETA-MANNOSIDASE 1"/>
    <property type="match status" value="1"/>
</dbReference>
<evidence type="ECO:0000313" key="10">
    <source>
        <dbReference type="EMBL" id="QWG10634.1"/>
    </source>
</evidence>
<dbReference type="SUPFAM" id="SSF51055">
    <property type="entry name" value="Carbohydrate binding domain"/>
    <property type="match status" value="1"/>
</dbReference>
<evidence type="ECO:0000256" key="2">
    <source>
        <dbReference type="ARBA" id="ARBA00004613"/>
    </source>
</evidence>
<dbReference type="InterPro" id="IPR005087">
    <property type="entry name" value="CBM11"/>
</dbReference>
<geneLocation type="plasmid" evidence="10 11">
    <name>p1</name>
</geneLocation>
<evidence type="ECO:0000256" key="3">
    <source>
        <dbReference type="ARBA" id="ARBA00012706"/>
    </source>
</evidence>
<comment type="catalytic activity">
    <reaction evidence="1">
        <text>Random hydrolysis of (1-&gt;4)-beta-D-mannosidic linkages in mannans, galactomannans and glucomannans.</text>
        <dbReference type="EC" id="3.2.1.78"/>
    </reaction>
</comment>
<dbReference type="InterPro" id="IPR008979">
    <property type="entry name" value="Galactose-bd-like_sf"/>
</dbReference>
<name>A0ABX8H4S4_9BACT</name>
<dbReference type="InterPro" id="IPR000421">
    <property type="entry name" value="FA58C"/>
</dbReference>
<dbReference type="Gene3D" id="2.60.40.10">
    <property type="entry name" value="Immunoglobulins"/>
    <property type="match status" value="7"/>
</dbReference>
<evidence type="ECO:0000256" key="1">
    <source>
        <dbReference type="ARBA" id="ARBA00001678"/>
    </source>
</evidence>
<dbReference type="InterPro" id="IPR001547">
    <property type="entry name" value="Glyco_hydro_5"/>
</dbReference>
<dbReference type="SUPFAM" id="SSF51445">
    <property type="entry name" value="(Trans)glycosidases"/>
    <property type="match status" value="1"/>
</dbReference>
<dbReference type="Gene3D" id="3.20.20.80">
    <property type="entry name" value="Glycosidases"/>
    <property type="match status" value="1"/>
</dbReference>
<protein>
    <recommendedName>
        <fullName evidence="3">mannan endo-1,4-beta-mannosidase</fullName>
        <ecNumber evidence="3">3.2.1.78</ecNumber>
    </recommendedName>
</protein>
<gene>
    <name evidence="10" type="ORF">KM029_24950</name>
</gene>
<keyword evidence="4" id="KW-0964">Secreted</keyword>
<dbReference type="RefSeq" id="WP_144077127.1">
    <property type="nucleotide sequence ID" value="NZ_CP076130.1"/>
</dbReference>
<evidence type="ECO:0000259" key="9">
    <source>
        <dbReference type="PROSITE" id="PS50022"/>
    </source>
</evidence>
<dbReference type="Pfam" id="PF26410">
    <property type="entry name" value="GH5_mannosidase"/>
    <property type="match status" value="1"/>
</dbReference>
<dbReference type="PANTHER" id="PTHR31451">
    <property type="match status" value="1"/>
</dbReference>
<dbReference type="InterPro" id="IPR003610">
    <property type="entry name" value="CBM5/12"/>
</dbReference>
<dbReference type="CDD" id="cd12215">
    <property type="entry name" value="ChiC_BD"/>
    <property type="match status" value="1"/>
</dbReference>
<sequence>MKKSMKQMKWAYFLSLWSTLLFVVICLNTTNVQAQNPEVPTGIVYAQDTLFMRNNQNGSTEPYYFSGTNNYYMMYKSMDMAKDILDGMVCLNQKVVRMWFFMDGEKVHDGYSFQSAPYTYNEAGYQHMDSIMAELEKRDLKCIPVFVNYWSDFGGMQQYANWTGGAATDFYTNPEMKNIYKKYVDSWLERTNTVTGRKYADDPTVFSWQLTNEARSTSATVGAYVNWADEMSTYIKSKDPYHMVSMGDEGLFNYSYDEVNQINAEREANGKDLLTQDWQYAGGQGDWIGLINLPNIDFGTIHNYATDNWSKDLEWGEIWTAYHVEVAHGLNKPCIMEEYDKAYTGTWDLTKDQERAEVMKAYTDIINETNMAGDCSWMLVGINTSASEPPTPGYTTVIEGGCDTQTPVDEIWLYRVKWPGDGHQYSRFDPYTAPVLTAHGQRMLEKNIQSAPGDFGKLSPTNSAESVSVIPTFSWEGAQFASNYTLTISTSSNLSNPTVYSDIKGTSFSLDQSNKLAYNTTYYWQVEASNYIGNKVAGNVSTFSTQAPPPPVGIFSPVLPLSNDVPTTATEFAWSTSDNAEFYHLTVSTSSDLSNPIIDELSIDGTSFVSSKKLSNFTAYYWSVTAYNSLYEETIDGGTQSFITQLPSPIIDNFESYTSSTIATAWVQNPSGGTVNVSTDINAPSEGVQGMKLTYDFSSYAGITRTINANLLGYDGIGFALKGDNSNRTLLLQFLESSGEYWEASVQIQGNEDVYLPFSNFENPSWGGAINGTVDQGSITQIAFYFGGEAGSGTITIDNLRGVITSGENRAPVANAGIDLIVEDEDKDGLANVTLSGAASFDSDGSIVNYSWTENGVEIGIGSTPVLSLSLGDHLITLEVTDNQGATSQDDITVSVVNPANKIPVARAGDNQVVSDTDGNGLATVTLNGSASSDEDGTITDFTWIDAGVIVAEGEIVNLELPVGTTSIQLQVRDDQGASSVDIVEITVQAVGVNLPPIAATNGVTVTDTDENGEEVILLDATNSTDTDGQIVSYTWFENGVEIANGATAQVVFAVGVHAVTLTVVDNEGKSASKTVQIIINTTNQKPSRIGIHWTTWDVSHFENYTEHIGKMESWGIEYVSINLTYFIDTYAEGIITTLDGREKTPSIALQKTVIKSLIQKGFYVNYRPHVDPIKFAMPLGDARDNLNTIPGGQDWRGKFDQLDPTDASIGYKERIILPGLQMLAESIREAGAPITPIRYDLGAELMDAMLNYPEQWIALREEVRTLLATDYADVAQHITLGHNFCHHFEYLRRLENHDEYLQRITPSNEVEDPNLFLDRPGVTETTRLKIGEYIAGLDEVSISQYMPLDILSTGATTPADVKNALALHEENFINEILMQELGIAAQDIPALHIGEYGMGWRGLAAPNVWDVDAWNAAGRSDGILTDEQQMEDARIAIEGIVQYVNDTENTKFNSFLLWFGGAPYDLININEYSEWYNEPAANTLEAYWSTHQGFPSIERPFDEVIALRPTANAGIDQEIIDTDKNGTETIALDGTLSKDTDGVISSYSWVLDNLEIGTSETLSIDLPVGVHVINLTVTDNDGLTATDLVTITVISEELPPVELLNIALYKDVEISSIDGFAGEGTAITDGDLTTRWASAWADPQWIYIDLENEYEISSVVLNWENAYADQYKIEVSNDAQSWTEVYLQNAGNGGVETITLNAQATYVRVYFSNRATQWGNSLWEVEVYGTLIENGDNPPVNTLPIADAGADISIEDIDDNGTETILLDASLSSDNDGTITVYKWYDGSTLVAEGMTANVSLTVGEYVISLEVTDNAGATATDNITINVLPKEEVTLPSACDGYEEWSSTKEYTQGGMQVVYNGNIYENKWWTVGTNPASNSDQWGVWILKGSCGSNSRATTTTLEAAITLYPNPAKDVLNIYAVGFEKVIVYGIQGNRIEESIVPKLQISEYGTGMYIIQIITSDGENTIRQFVKE</sequence>
<keyword evidence="11" id="KW-1185">Reference proteome</keyword>
<dbReference type="InterPro" id="IPR022409">
    <property type="entry name" value="PKD/Chitinase_dom"/>
</dbReference>
<comment type="subcellular location">
    <subcellularLocation>
        <location evidence="2">Secreted</location>
    </subcellularLocation>
</comment>
<feature type="signal peptide" evidence="8">
    <location>
        <begin position="1"/>
        <end position="34"/>
    </location>
</feature>
<evidence type="ECO:0000256" key="8">
    <source>
        <dbReference type="SAM" id="SignalP"/>
    </source>
</evidence>
<organism evidence="10 11">
    <name type="scientific">Flammeovirga kamogawensis</name>
    <dbReference type="NCBI Taxonomy" id="373891"/>
    <lineage>
        <taxon>Bacteria</taxon>
        <taxon>Pseudomonadati</taxon>
        <taxon>Bacteroidota</taxon>
        <taxon>Cytophagia</taxon>
        <taxon>Cytophagales</taxon>
        <taxon>Flammeovirgaceae</taxon>
        <taxon>Flammeovirga</taxon>
    </lineage>
</organism>
<dbReference type="Pfam" id="PF22633">
    <property type="entry name" value="F5_F8_type_C_2"/>
    <property type="match status" value="1"/>
</dbReference>
<dbReference type="InterPro" id="IPR017853">
    <property type="entry name" value="GH"/>
</dbReference>
<dbReference type="EMBL" id="CP076130">
    <property type="protein sequence ID" value="QWG10634.1"/>
    <property type="molecule type" value="Genomic_DNA"/>
</dbReference>
<dbReference type="SMART" id="SM00089">
    <property type="entry name" value="PKD"/>
    <property type="match status" value="5"/>
</dbReference>
<dbReference type="InterPro" id="IPR036573">
    <property type="entry name" value="CBM_sf_5/12"/>
</dbReference>
<dbReference type="Pfam" id="PF18962">
    <property type="entry name" value="Por_Secre_tail"/>
    <property type="match status" value="1"/>
</dbReference>
<dbReference type="InterPro" id="IPR045053">
    <property type="entry name" value="MAN-like"/>
</dbReference>
<evidence type="ECO:0000313" key="11">
    <source>
        <dbReference type="Proteomes" id="UP000682802"/>
    </source>
</evidence>
<dbReference type="PROSITE" id="PS50022">
    <property type="entry name" value="FA58C_3"/>
    <property type="match status" value="1"/>
</dbReference>
<dbReference type="Gene3D" id="2.10.10.20">
    <property type="entry name" value="Carbohydrate-binding module superfamily 5/12"/>
    <property type="match status" value="1"/>
</dbReference>
<dbReference type="Proteomes" id="UP000682802">
    <property type="component" value="Plasmid p1"/>
</dbReference>
<dbReference type="InterPro" id="IPR035986">
    <property type="entry name" value="PKD_dom_sf"/>
</dbReference>
<dbReference type="SUPFAM" id="SSF49299">
    <property type="entry name" value="PKD domain"/>
    <property type="match status" value="4"/>
</dbReference>
<evidence type="ECO:0000256" key="6">
    <source>
        <dbReference type="ARBA" id="ARBA00022801"/>
    </source>
</evidence>
<evidence type="ECO:0000256" key="7">
    <source>
        <dbReference type="ARBA" id="ARBA00023295"/>
    </source>
</evidence>
<dbReference type="SMART" id="SM00495">
    <property type="entry name" value="ChtBD3"/>
    <property type="match status" value="1"/>
</dbReference>
<keyword evidence="6" id="KW-0378">Hydrolase</keyword>
<dbReference type="InterPro" id="IPR026444">
    <property type="entry name" value="Secre_tail"/>
</dbReference>
<dbReference type="InterPro" id="IPR013783">
    <property type="entry name" value="Ig-like_fold"/>
</dbReference>
<dbReference type="Gene3D" id="2.60.120.260">
    <property type="entry name" value="Galactose-binding domain-like"/>
    <property type="match status" value="1"/>
</dbReference>
<accession>A0ABX8H4S4</accession>